<dbReference type="EMBL" id="JABEXW010000253">
    <property type="protein sequence ID" value="KAF4967115.1"/>
    <property type="molecule type" value="Genomic_DNA"/>
</dbReference>
<dbReference type="AlphaFoldDB" id="A0A8H4XAE1"/>
<feature type="region of interest" description="Disordered" evidence="1">
    <location>
        <begin position="42"/>
        <end position="74"/>
    </location>
</feature>
<comment type="caution">
    <text evidence="2">The sequence shown here is derived from an EMBL/GenBank/DDBJ whole genome shotgun (WGS) entry which is preliminary data.</text>
</comment>
<feature type="region of interest" description="Disordered" evidence="1">
    <location>
        <begin position="107"/>
        <end position="135"/>
    </location>
</feature>
<name>A0A8H4XAE1_9HYPO</name>
<reference evidence="2" key="1">
    <citation type="journal article" date="2020" name="BMC Genomics">
        <title>Correction to: Identification and distribution of gene clusters required for synthesis of sphingolipid metabolism inhibitors in diverse species of the filamentous fungus Fusarium.</title>
        <authorList>
            <person name="Kim H.S."/>
            <person name="Lohmar J.M."/>
            <person name="Busman M."/>
            <person name="Brown D.W."/>
            <person name="Naumann T.A."/>
            <person name="Divon H.H."/>
            <person name="Lysoe E."/>
            <person name="Uhlig S."/>
            <person name="Proctor R.H."/>
        </authorList>
    </citation>
    <scope>NUCLEOTIDE SEQUENCE</scope>
    <source>
        <strain evidence="2">NRRL 20472</strain>
    </source>
</reference>
<evidence type="ECO:0000256" key="1">
    <source>
        <dbReference type="SAM" id="MobiDB-lite"/>
    </source>
</evidence>
<dbReference type="Proteomes" id="UP000622797">
    <property type="component" value="Unassembled WGS sequence"/>
</dbReference>
<sequence length="151" mass="17207">MLRPRLKRKRGMECSFPETDGEQALLALPGAREPITVHMEYSTGSNRAASKRAKNAEASVRHRRKKAAKDQHDAEELQWYRVNWPIMKARNGDLEQQLDACCQERDNLKRRLEQQPSTGDVPVDHGDGSTLGKRLAKRVRLGEGFDYAQSH</sequence>
<organism evidence="2 3">
    <name type="scientific">Fusarium sarcochroum</name>
    <dbReference type="NCBI Taxonomy" id="1208366"/>
    <lineage>
        <taxon>Eukaryota</taxon>
        <taxon>Fungi</taxon>
        <taxon>Dikarya</taxon>
        <taxon>Ascomycota</taxon>
        <taxon>Pezizomycotina</taxon>
        <taxon>Sordariomycetes</taxon>
        <taxon>Hypocreomycetidae</taxon>
        <taxon>Hypocreales</taxon>
        <taxon>Nectriaceae</taxon>
        <taxon>Fusarium</taxon>
        <taxon>Fusarium lateritium species complex</taxon>
    </lineage>
</organism>
<evidence type="ECO:0000313" key="3">
    <source>
        <dbReference type="Proteomes" id="UP000622797"/>
    </source>
</evidence>
<gene>
    <name evidence="2" type="ORF">FSARC_5276</name>
</gene>
<accession>A0A8H4XAE1</accession>
<evidence type="ECO:0000313" key="2">
    <source>
        <dbReference type="EMBL" id="KAF4967115.1"/>
    </source>
</evidence>
<keyword evidence="3" id="KW-1185">Reference proteome</keyword>
<proteinExistence type="predicted"/>
<protein>
    <recommendedName>
        <fullName evidence="4">BZIP domain-containing protein</fullName>
    </recommendedName>
</protein>
<evidence type="ECO:0008006" key="4">
    <source>
        <dbReference type="Google" id="ProtNLM"/>
    </source>
</evidence>
<reference evidence="2" key="2">
    <citation type="submission" date="2020-05" db="EMBL/GenBank/DDBJ databases">
        <authorList>
            <person name="Kim H.-S."/>
            <person name="Proctor R.H."/>
            <person name="Brown D.W."/>
        </authorList>
    </citation>
    <scope>NUCLEOTIDE SEQUENCE</scope>
    <source>
        <strain evidence="2">NRRL 20472</strain>
    </source>
</reference>